<protein>
    <submittedName>
        <fullName evidence="8">Sigma-54 dependent transcriptional regulator</fullName>
    </submittedName>
</protein>
<dbReference type="SUPFAM" id="SSF52172">
    <property type="entry name" value="CheY-like"/>
    <property type="match status" value="1"/>
</dbReference>
<dbReference type="InterPro" id="IPR003593">
    <property type="entry name" value="AAA+_ATPase"/>
</dbReference>
<dbReference type="RefSeq" id="WP_348392579.1">
    <property type="nucleotide sequence ID" value="NZ_CP134145.1"/>
</dbReference>
<evidence type="ECO:0000313" key="9">
    <source>
        <dbReference type="Proteomes" id="UP001258994"/>
    </source>
</evidence>
<sequence length="485" mass="53060">MNSYKVVNGLCGGNVKQDGVILIVDDDEDILVAGKLLLKRHFSSVQICNQPENIPRLLSEQKFDAILLDMNFGPGESSGAQGYLWLEKILEIDPQAVVIMITAHGGVDVAVDAMKLGATDFIAKPWQNEKVVATLSSAVQLGRTRTEAKVLRNTNKMLAEVSGANSGQTLLGNSTAMKTVFSLIERTAPTDANVLILGENGTGKELIAREIHAQSLRSNKVFMSVDLGSLSESLFESELFGHKKGAFTGAKEDRVGRLQAANGGSLFLDEIGNLPLHLQAKLLTVLEQRMVTPIGANLAVPIDVRVITATNVSKQDLSLESKFRQDLLFRLNTVEIDLPPLRKRCNDIEVIANHYIKLYAKKYQKSDKSLSASALAAIESYPWPGNVRALRHAIERAIILSQGHELEPIDFQLDPTPNQAGDVVAPAPISLSNNAVDNDDLNLDRLEKSAIKQALQKHHYNISHAAKDLGLTRAALYRRMEKHGF</sequence>
<dbReference type="SUPFAM" id="SSF52540">
    <property type="entry name" value="P-loop containing nucleoside triphosphate hydrolases"/>
    <property type="match status" value="1"/>
</dbReference>
<keyword evidence="9" id="KW-1185">Reference proteome</keyword>
<evidence type="ECO:0000256" key="5">
    <source>
        <dbReference type="PROSITE-ProRule" id="PRU00169"/>
    </source>
</evidence>
<dbReference type="PRINTS" id="PR01590">
    <property type="entry name" value="HTHFIS"/>
</dbReference>
<dbReference type="SMART" id="SM00448">
    <property type="entry name" value="REC"/>
    <property type="match status" value="1"/>
</dbReference>
<dbReference type="PROSITE" id="PS00676">
    <property type="entry name" value="SIGMA54_INTERACT_2"/>
    <property type="match status" value="1"/>
</dbReference>
<dbReference type="EMBL" id="CP134145">
    <property type="protein sequence ID" value="WNC73467.1"/>
    <property type="molecule type" value="Genomic_DNA"/>
</dbReference>
<dbReference type="Proteomes" id="UP001258994">
    <property type="component" value="Chromosome"/>
</dbReference>
<dbReference type="SMART" id="SM00382">
    <property type="entry name" value="AAA"/>
    <property type="match status" value="1"/>
</dbReference>
<dbReference type="Pfam" id="PF00072">
    <property type="entry name" value="Response_reg"/>
    <property type="match status" value="1"/>
</dbReference>
<dbReference type="CDD" id="cd00009">
    <property type="entry name" value="AAA"/>
    <property type="match status" value="1"/>
</dbReference>
<dbReference type="Pfam" id="PF00158">
    <property type="entry name" value="Sigma54_activat"/>
    <property type="match status" value="1"/>
</dbReference>
<dbReference type="PROSITE" id="PS50045">
    <property type="entry name" value="SIGMA54_INTERACT_4"/>
    <property type="match status" value="1"/>
</dbReference>
<dbReference type="PANTHER" id="PTHR32071:SF113">
    <property type="entry name" value="ALGINATE BIOSYNTHESIS TRANSCRIPTIONAL REGULATORY PROTEIN ALGB"/>
    <property type="match status" value="1"/>
</dbReference>
<dbReference type="Gene3D" id="1.10.8.60">
    <property type="match status" value="1"/>
</dbReference>
<dbReference type="Gene3D" id="1.10.10.60">
    <property type="entry name" value="Homeodomain-like"/>
    <property type="match status" value="1"/>
</dbReference>
<evidence type="ECO:0000259" key="7">
    <source>
        <dbReference type="PROSITE" id="PS50110"/>
    </source>
</evidence>
<dbReference type="InterPro" id="IPR001789">
    <property type="entry name" value="Sig_transdc_resp-reg_receiver"/>
</dbReference>
<dbReference type="InterPro" id="IPR058031">
    <property type="entry name" value="AAA_lid_NorR"/>
</dbReference>
<keyword evidence="2" id="KW-0067">ATP-binding</keyword>
<dbReference type="Gene3D" id="3.40.50.300">
    <property type="entry name" value="P-loop containing nucleotide triphosphate hydrolases"/>
    <property type="match status" value="1"/>
</dbReference>
<organism evidence="8 9">
    <name type="scientific">Thalassotalea psychrophila</name>
    <dbReference type="NCBI Taxonomy" id="3065647"/>
    <lineage>
        <taxon>Bacteria</taxon>
        <taxon>Pseudomonadati</taxon>
        <taxon>Pseudomonadota</taxon>
        <taxon>Gammaproteobacteria</taxon>
        <taxon>Alteromonadales</taxon>
        <taxon>Colwelliaceae</taxon>
        <taxon>Thalassotalea</taxon>
    </lineage>
</organism>
<keyword evidence="4" id="KW-0804">Transcription</keyword>
<evidence type="ECO:0000313" key="8">
    <source>
        <dbReference type="EMBL" id="WNC73467.1"/>
    </source>
</evidence>
<dbReference type="Pfam" id="PF25601">
    <property type="entry name" value="AAA_lid_14"/>
    <property type="match status" value="1"/>
</dbReference>
<dbReference type="Pfam" id="PF02954">
    <property type="entry name" value="HTH_8"/>
    <property type="match status" value="1"/>
</dbReference>
<keyword evidence="1" id="KW-0547">Nucleotide-binding</keyword>
<dbReference type="Gene3D" id="3.40.50.2300">
    <property type="match status" value="1"/>
</dbReference>
<dbReference type="InterPro" id="IPR025943">
    <property type="entry name" value="Sigma_54_int_dom_ATP-bd_2"/>
</dbReference>
<dbReference type="InterPro" id="IPR009057">
    <property type="entry name" value="Homeodomain-like_sf"/>
</dbReference>
<feature type="modified residue" description="4-aspartylphosphate" evidence="5">
    <location>
        <position position="69"/>
    </location>
</feature>
<dbReference type="InterPro" id="IPR011006">
    <property type="entry name" value="CheY-like_superfamily"/>
</dbReference>
<keyword evidence="3" id="KW-0805">Transcription regulation</keyword>
<dbReference type="InterPro" id="IPR002197">
    <property type="entry name" value="HTH_Fis"/>
</dbReference>
<dbReference type="PANTHER" id="PTHR32071">
    <property type="entry name" value="TRANSCRIPTIONAL REGULATORY PROTEIN"/>
    <property type="match status" value="1"/>
</dbReference>
<name>A0ABY9TX82_9GAMM</name>
<proteinExistence type="predicted"/>
<dbReference type="InterPro" id="IPR002078">
    <property type="entry name" value="Sigma_54_int"/>
</dbReference>
<keyword evidence="5" id="KW-0597">Phosphoprotein</keyword>
<evidence type="ECO:0000256" key="4">
    <source>
        <dbReference type="ARBA" id="ARBA00023163"/>
    </source>
</evidence>
<evidence type="ECO:0000256" key="1">
    <source>
        <dbReference type="ARBA" id="ARBA00022741"/>
    </source>
</evidence>
<dbReference type="InterPro" id="IPR027417">
    <property type="entry name" value="P-loop_NTPase"/>
</dbReference>
<gene>
    <name evidence="8" type="ORF">RGQ13_05580</name>
</gene>
<evidence type="ECO:0000259" key="6">
    <source>
        <dbReference type="PROSITE" id="PS50045"/>
    </source>
</evidence>
<feature type="domain" description="Sigma-54 factor interaction" evidence="6">
    <location>
        <begin position="170"/>
        <end position="399"/>
    </location>
</feature>
<evidence type="ECO:0000256" key="3">
    <source>
        <dbReference type="ARBA" id="ARBA00023015"/>
    </source>
</evidence>
<accession>A0ABY9TX82</accession>
<reference evidence="9" key="1">
    <citation type="submission" date="2023-09" db="EMBL/GenBank/DDBJ databases">
        <authorList>
            <person name="Li S."/>
            <person name="Li X."/>
            <person name="Zhang C."/>
            <person name="Zhao Z."/>
        </authorList>
    </citation>
    <scope>NUCLEOTIDE SEQUENCE [LARGE SCALE GENOMIC DNA]</scope>
    <source>
        <strain evidence="9">SQ149</strain>
    </source>
</reference>
<dbReference type="PROSITE" id="PS50110">
    <property type="entry name" value="RESPONSE_REGULATORY"/>
    <property type="match status" value="1"/>
</dbReference>
<feature type="domain" description="Response regulatory" evidence="7">
    <location>
        <begin position="20"/>
        <end position="139"/>
    </location>
</feature>
<dbReference type="SUPFAM" id="SSF46689">
    <property type="entry name" value="Homeodomain-like"/>
    <property type="match status" value="1"/>
</dbReference>
<evidence type="ECO:0000256" key="2">
    <source>
        <dbReference type="ARBA" id="ARBA00022840"/>
    </source>
</evidence>